<accession>A0AAV0E9X1</accession>
<evidence type="ECO:0000313" key="5">
    <source>
        <dbReference type="Proteomes" id="UP001152523"/>
    </source>
</evidence>
<feature type="domain" description="Myb/SANT-like" evidence="2">
    <location>
        <begin position="13"/>
        <end position="82"/>
    </location>
</feature>
<sequence length="327" mass="37301">MQNVERNKGKSGGVTGQRLAWKKVQAEFVKHTNLHWDKDKLKHKVDWMRHRWGLWKLLKGKETGLGWDPVKGTIDASDEWWNFKIKENSALKPFREEGIEPELESKMDQMFGFYAQGALKYTPVCDLTEEDMQIEDDNVYVPSPPCSGTPRNQLDDIDASYGGSSSNTREAWDDVWRDDSPPHFSPIGTQMETDERRSNKRVAVSDAPQSNKSARVETTKRAGKTKSLGDKLDNMMQLIGERNNTSKGVHMSMMNVMDSMVTPKNGEIIEALAKICALPDLDPSTPEFYFACTMIEDPQKRCILLGLPNDQMRVEYIKFVYAEQKKS</sequence>
<gene>
    <name evidence="3" type="ORF">CEPIT_LOCUS22220</name>
    <name evidence="4" type="ORF">CEPIT_LOCUS39739</name>
</gene>
<dbReference type="PANTHER" id="PTHR31704:SF55">
    <property type="entry name" value="MYB_SANT-LIKE DNA-BINDING DOMAIN PROTEIN"/>
    <property type="match status" value="1"/>
</dbReference>
<dbReference type="InterPro" id="IPR024752">
    <property type="entry name" value="Myb/SANT-like_dom"/>
</dbReference>
<name>A0AAV0E9X1_9ASTE</name>
<comment type="caution">
    <text evidence="3">The sequence shown here is derived from an EMBL/GenBank/DDBJ whole genome shotgun (WGS) entry which is preliminary data.</text>
</comment>
<feature type="region of interest" description="Disordered" evidence="1">
    <location>
        <begin position="160"/>
        <end position="229"/>
    </location>
</feature>
<evidence type="ECO:0000259" key="2">
    <source>
        <dbReference type="Pfam" id="PF12776"/>
    </source>
</evidence>
<dbReference type="AlphaFoldDB" id="A0AAV0E9X1"/>
<evidence type="ECO:0000313" key="3">
    <source>
        <dbReference type="EMBL" id="CAH9118331.1"/>
    </source>
</evidence>
<proteinExistence type="predicted"/>
<feature type="compositionally biased region" description="Basic and acidic residues" evidence="1">
    <location>
        <begin position="170"/>
        <end position="181"/>
    </location>
</feature>
<evidence type="ECO:0000256" key="1">
    <source>
        <dbReference type="SAM" id="MobiDB-lite"/>
    </source>
</evidence>
<dbReference type="PANTHER" id="PTHR31704">
    <property type="entry name" value="MYB/SANT-LIKE DNA-BINDING DOMAIN PROTEIN-RELATED"/>
    <property type="match status" value="1"/>
</dbReference>
<protein>
    <recommendedName>
        <fullName evidence="2">Myb/SANT-like domain-containing protein</fullName>
    </recommendedName>
</protein>
<reference evidence="3" key="1">
    <citation type="submission" date="2022-07" db="EMBL/GenBank/DDBJ databases">
        <authorList>
            <person name="Macas J."/>
            <person name="Novak P."/>
            <person name="Neumann P."/>
        </authorList>
    </citation>
    <scope>NUCLEOTIDE SEQUENCE</scope>
</reference>
<dbReference type="EMBL" id="CAMAPF010000816">
    <property type="protein sequence ID" value="CAH9118331.1"/>
    <property type="molecule type" value="Genomic_DNA"/>
</dbReference>
<dbReference type="Proteomes" id="UP001152523">
    <property type="component" value="Unassembled WGS sequence"/>
</dbReference>
<evidence type="ECO:0000313" key="4">
    <source>
        <dbReference type="EMBL" id="CAH9142224.1"/>
    </source>
</evidence>
<organism evidence="3 5">
    <name type="scientific">Cuscuta epithymum</name>
    <dbReference type="NCBI Taxonomy" id="186058"/>
    <lineage>
        <taxon>Eukaryota</taxon>
        <taxon>Viridiplantae</taxon>
        <taxon>Streptophyta</taxon>
        <taxon>Embryophyta</taxon>
        <taxon>Tracheophyta</taxon>
        <taxon>Spermatophyta</taxon>
        <taxon>Magnoliopsida</taxon>
        <taxon>eudicotyledons</taxon>
        <taxon>Gunneridae</taxon>
        <taxon>Pentapetalae</taxon>
        <taxon>asterids</taxon>
        <taxon>lamiids</taxon>
        <taxon>Solanales</taxon>
        <taxon>Convolvulaceae</taxon>
        <taxon>Cuscuteae</taxon>
        <taxon>Cuscuta</taxon>
        <taxon>Cuscuta subgen. Cuscuta</taxon>
    </lineage>
</organism>
<dbReference type="Pfam" id="PF12776">
    <property type="entry name" value="Myb_DNA-bind_3"/>
    <property type="match status" value="1"/>
</dbReference>
<dbReference type="EMBL" id="CAMAPF010001038">
    <property type="protein sequence ID" value="CAH9142224.1"/>
    <property type="molecule type" value="Genomic_DNA"/>
</dbReference>
<keyword evidence="5" id="KW-1185">Reference proteome</keyword>